<accession>A0A6J5MB92</accession>
<organism evidence="1">
    <name type="scientific">uncultured Caudovirales phage</name>
    <dbReference type="NCBI Taxonomy" id="2100421"/>
    <lineage>
        <taxon>Viruses</taxon>
        <taxon>Duplodnaviria</taxon>
        <taxon>Heunggongvirae</taxon>
        <taxon>Uroviricota</taxon>
        <taxon>Caudoviricetes</taxon>
        <taxon>Peduoviridae</taxon>
        <taxon>Maltschvirus</taxon>
        <taxon>Maltschvirus maltsch</taxon>
    </lineage>
</organism>
<gene>
    <name evidence="1" type="ORF">UFOVP449_217</name>
</gene>
<reference evidence="1" key="1">
    <citation type="submission" date="2020-04" db="EMBL/GenBank/DDBJ databases">
        <authorList>
            <person name="Chiriac C."/>
            <person name="Salcher M."/>
            <person name="Ghai R."/>
            <person name="Kavagutti S V."/>
        </authorList>
    </citation>
    <scope>NUCLEOTIDE SEQUENCE</scope>
</reference>
<dbReference type="EMBL" id="LR796420">
    <property type="protein sequence ID" value="CAB4143552.1"/>
    <property type="molecule type" value="Genomic_DNA"/>
</dbReference>
<evidence type="ECO:0000313" key="1">
    <source>
        <dbReference type="EMBL" id="CAB4143552.1"/>
    </source>
</evidence>
<proteinExistence type="predicted"/>
<protein>
    <submittedName>
        <fullName evidence="1">Uncharacterized protein</fullName>
    </submittedName>
</protein>
<name>A0A6J5MB92_9CAUD</name>
<sequence length="199" mass="23847">MTDKELRFIKWVKKQCRKHGVKCELRNVKYLRLSGNIQCAGYFDTSAERPVLVVSIGRPEWIEILVHEYCHLTQWKEQPEFWNNAIVGITKLDEWIAGEDVENIEHYLGLVRDLELDNEKRSVELIRKWGLDIDVEQYIRKANAYIQFYNYMGKTRRWSNPQNAPYSNQNVVNAMPNAFRMNYKRMSKRIEQIFEKEKI</sequence>